<dbReference type="EMBL" id="BMNK01000004">
    <property type="protein sequence ID" value="GGP06146.1"/>
    <property type="molecule type" value="Genomic_DNA"/>
</dbReference>
<sequence>MTSHQERLALPLDLDQDMVAELGRYAVDFLAERIGELESAPASDYRQAGHLAELLLGRPPGAEPGDFHELLETFRQAAGQGVNTAGPGYLAYFPAGGLVSSVLAEMLAQAANRFTGVAQTAPALVAMEQSVLTWLCDMFGLPAGAGGVVTTGASLATLSAVVAARHDRLGDDARDGTLYVTEHTHLSVAKAARIAGLPADRVRLVPATAELRMDVGAAAELIAADRAAGLRPFLLAGTAGTTSTGTVDPLPELARLARAEGLWFHVDAAYGGGFRLTGRGRARLAGIEEADSVAFDPHKSLFMPYGTGVLLVRDPAVLHAAHAADGQYLQDLDRLGDLPDFGNLGVELTREFRGLRLWLPLHLHGVRAFAEALEEKLDLAAFVHRELSQDARVELPWEPDLSVVVFRLRGADEANRDLLARINATQRIYLSSTAIDGRFYLRLCVLSVRTRAEHVYQALRTIQDCLNNEISSQM</sequence>
<protein>
    <submittedName>
        <fullName evidence="8">L-2,4-diaminobutyrate decarboxylase</fullName>
    </submittedName>
</protein>
<dbReference type="GO" id="GO:0004058">
    <property type="term" value="F:aromatic-L-amino-acid decarboxylase activity"/>
    <property type="evidence" value="ECO:0007669"/>
    <property type="project" value="UniProtKB-ARBA"/>
</dbReference>
<evidence type="ECO:0000256" key="6">
    <source>
        <dbReference type="PIRSR" id="PIRSR602129-50"/>
    </source>
</evidence>
<dbReference type="InterPro" id="IPR015422">
    <property type="entry name" value="PyrdxlP-dep_Trfase_small"/>
</dbReference>
<dbReference type="Gene3D" id="3.40.640.10">
    <property type="entry name" value="Type I PLP-dependent aspartate aminotransferase-like (Major domain)"/>
    <property type="match status" value="1"/>
</dbReference>
<comment type="similarity">
    <text evidence="2 7">Belongs to the group II decarboxylase family.</text>
</comment>
<comment type="cofactor">
    <cofactor evidence="1 6 7">
        <name>pyridoxal 5'-phosphate</name>
        <dbReference type="ChEBI" id="CHEBI:597326"/>
    </cofactor>
</comment>
<reference evidence="8" key="1">
    <citation type="journal article" date="2014" name="Int. J. Syst. Evol. Microbiol.">
        <title>Complete genome sequence of Corynebacterium casei LMG S-19264T (=DSM 44701T), isolated from a smear-ripened cheese.</title>
        <authorList>
            <consortium name="US DOE Joint Genome Institute (JGI-PGF)"/>
            <person name="Walter F."/>
            <person name="Albersmeier A."/>
            <person name="Kalinowski J."/>
            <person name="Ruckert C."/>
        </authorList>
    </citation>
    <scope>NUCLEOTIDE SEQUENCE</scope>
    <source>
        <strain evidence="8">CGMCC 4.7430</strain>
    </source>
</reference>
<dbReference type="InterPro" id="IPR015424">
    <property type="entry name" value="PyrdxlP-dep_Trfase"/>
</dbReference>
<dbReference type="PANTHER" id="PTHR11999:SF70">
    <property type="entry name" value="MIP05841P"/>
    <property type="match status" value="1"/>
</dbReference>
<gene>
    <name evidence="8" type="ORF">GCM10012278_28380</name>
</gene>
<keyword evidence="5 7" id="KW-0456">Lyase</keyword>
<evidence type="ECO:0000313" key="9">
    <source>
        <dbReference type="Proteomes" id="UP000660745"/>
    </source>
</evidence>
<evidence type="ECO:0000256" key="4">
    <source>
        <dbReference type="ARBA" id="ARBA00022898"/>
    </source>
</evidence>
<feature type="modified residue" description="N6-(pyridoxal phosphate)lysine" evidence="6">
    <location>
        <position position="299"/>
    </location>
</feature>
<organism evidence="8 9">
    <name type="scientific">Nonomuraea glycinis</name>
    <dbReference type="NCBI Taxonomy" id="2047744"/>
    <lineage>
        <taxon>Bacteria</taxon>
        <taxon>Bacillati</taxon>
        <taxon>Actinomycetota</taxon>
        <taxon>Actinomycetes</taxon>
        <taxon>Streptosporangiales</taxon>
        <taxon>Streptosporangiaceae</taxon>
        <taxon>Nonomuraea</taxon>
    </lineage>
</organism>
<dbReference type="AlphaFoldDB" id="A0A918E5D6"/>
<dbReference type="PANTHER" id="PTHR11999">
    <property type="entry name" value="GROUP II PYRIDOXAL-5-PHOSPHATE DECARBOXYLASE"/>
    <property type="match status" value="1"/>
</dbReference>
<comment type="caution">
    <text evidence="8">The sequence shown here is derived from an EMBL/GenBank/DDBJ whole genome shotgun (WGS) entry which is preliminary data.</text>
</comment>
<accession>A0A918E5D6</accession>
<dbReference type="GO" id="GO:0006520">
    <property type="term" value="P:amino acid metabolic process"/>
    <property type="evidence" value="ECO:0007669"/>
    <property type="project" value="InterPro"/>
</dbReference>
<dbReference type="Pfam" id="PF00282">
    <property type="entry name" value="Pyridoxal_deC"/>
    <property type="match status" value="1"/>
</dbReference>
<dbReference type="GO" id="GO:0019752">
    <property type="term" value="P:carboxylic acid metabolic process"/>
    <property type="evidence" value="ECO:0007669"/>
    <property type="project" value="InterPro"/>
</dbReference>
<dbReference type="GO" id="GO:0030170">
    <property type="term" value="F:pyridoxal phosphate binding"/>
    <property type="evidence" value="ECO:0007669"/>
    <property type="project" value="InterPro"/>
</dbReference>
<evidence type="ECO:0000313" key="8">
    <source>
        <dbReference type="EMBL" id="GGP06146.1"/>
    </source>
</evidence>
<evidence type="ECO:0000256" key="5">
    <source>
        <dbReference type="ARBA" id="ARBA00023239"/>
    </source>
</evidence>
<evidence type="ECO:0000256" key="1">
    <source>
        <dbReference type="ARBA" id="ARBA00001933"/>
    </source>
</evidence>
<evidence type="ECO:0000256" key="2">
    <source>
        <dbReference type="ARBA" id="ARBA00009533"/>
    </source>
</evidence>
<dbReference type="RefSeq" id="WP_225277346.1">
    <property type="nucleotide sequence ID" value="NZ_BMNK01000004.1"/>
</dbReference>
<dbReference type="GO" id="GO:0005737">
    <property type="term" value="C:cytoplasm"/>
    <property type="evidence" value="ECO:0007669"/>
    <property type="project" value="TreeGrafter"/>
</dbReference>
<evidence type="ECO:0000256" key="3">
    <source>
        <dbReference type="ARBA" id="ARBA00022793"/>
    </source>
</evidence>
<name>A0A918E5D6_9ACTN</name>
<keyword evidence="9" id="KW-1185">Reference proteome</keyword>
<proteinExistence type="inferred from homology"/>
<dbReference type="Gene3D" id="3.90.1150.10">
    <property type="entry name" value="Aspartate Aminotransferase, domain 1"/>
    <property type="match status" value="1"/>
</dbReference>
<dbReference type="Proteomes" id="UP000660745">
    <property type="component" value="Unassembled WGS sequence"/>
</dbReference>
<keyword evidence="4 6" id="KW-0663">Pyridoxal phosphate</keyword>
<dbReference type="InterPro" id="IPR002129">
    <property type="entry name" value="PyrdxlP-dep_de-COase"/>
</dbReference>
<dbReference type="InterPro" id="IPR015421">
    <property type="entry name" value="PyrdxlP-dep_Trfase_major"/>
</dbReference>
<keyword evidence="3" id="KW-0210">Decarboxylase</keyword>
<reference evidence="8" key="2">
    <citation type="submission" date="2020-09" db="EMBL/GenBank/DDBJ databases">
        <authorList>
            <person name="Sun Q."/>
            <person name="Zhou Y."/>
        </authorList>
    </citation>
    <scope>NUCLEOTIDE SEQUENCE</scope>
    <source>
        <strain evidence="8">CGMCC 4.7430</strain>
    </source>
</reference>
<evidence type="ECO:0000256" key="7">
    <source>
        <dbReference type="RuleBase" id="RU000382"/>
    </source>
</evidence>
<dbReference type="PRINTS" id="PR00800">
    <property type="entry name" value="YHDCRBOXLASE"/>
</dbReference>
<dbReference type="InterPro" id="IPR010977">
    <property type="entry name" value="Aromatic_deC"/>
</dbReference>
<dbReference type="SUPFAM" id="SSF53383">
    <property type="entry name" value="PLP-dependent transferases"/>
    <property type="match status" value="1"/>
</dbReference>